<dbReference type="AlphaFoldDB" id="A0A7C9A383"/>
<evidence type="ECO:0000313" key="1">
    <source>
        <dbReference type="EMBL" id="MBA4656751.1"/>
    </source>
</evidence>
<reference evidence="1" key="1">
    <citation type="journal article" date="2013" name="J. Plant Res.">
        <title>Effect of fungi and light on seed germination of three Opuntia species from semiarid lands of central Mexico.</title>
        <authorList>
            <person name="Delgado-Sanchez P."/>
            <person name="Jimenez-Bremont J.F."/>
            <person name="Guerrero-Gonzalez Mde L."/>
            <person name="Flores J."/>
        </authorList>
    </citation>
    <scope>NUCLEOTIDE SEQUENCE</scope>
    <source>
        <tissue evidence="1">Cladode</tissue>
    </source>
</reference>
<reference evidence="1" key="2">
    <citation type="submission" date="2020-07" db="EMBL/GenBank/DDBJ databases">
        <authorList>
            <person name="Vera ALvarez R."/>
            <person name="Arias-Moreno D.M."/>
            <person name="Jimenez-Jacinto V."/>
            <person name="Jimenez-Bremont J.F."/>
            <person name="Swaminathan K."/>
            <person name="Moose S.P."/>
            <person name="Guerrero-Gonzalez M.L."/>
            <person name="Marino-Ramirez L."/>
            <person name="Landsman D."/>
            <person name="Rodriguez-Kessler M."/>
            <person name="Delgado-Sanchez P."/>
        </authorList>
    </citation>
    <scope>NUCLEOTIDE SEQUENCE</scope>
    <source>
        <tissue evidence="1">Cladode</tissue>
    </source>
</reference>
<accession>A0A7C9A383</accession>
<sequence length="104" mass="11875">MHVSLNYRQRSVNLVASVLAFLQKDQRDMLVIHAEPPDDSQTALELDVKTFQMAKQLQSEADTTIAFDDAYADWAIRLVHTVYRLPFSMIYIHQVSYLVASSSV</sequence>
<organism evidence="1">
    <name type="scientific">Opuntia streptacantha</name>
    <name type="common">Prickly pear cactus</name>
    <name type="synonym">Opuntia cardona</name>
    <dbReference type="NCBI Taxonomy" id="393608"/>
    <lineage>
        <taxon>Eukaryota</taxon>
        <taxon>Viridiplantae</taxon>
        <taxon>Streptophyta</taxon>
        <taxon>Embryophyta</taxon>
        <taxon>Tracheophyta</taxon>
        <taxon>Spermatophyta</taxon>
        <taxon>Magnoliopsida</taxon>
        <taxon>eudicotyledons</taxon>
        <taxon>Gunneridae</taxon>
        <taxon>Pentapetalae</taxon>
        <taxon>Caryophyllales</taxon>
        <taxon>Cactineae</taxon>
        <taxon>Cactaceae</taxon>
        <taxon>Opuntioideae</taxon>
        <taxon>Opuntia</taxon>
    </lineage>
</organism>
<dbReference type="EMBL" id="GISG01193380">
    <property type="protein sequence ID" value="MBA4656751.1"/>
    <property type="molecule type" value="Transcribed_RNA"/>
</dbReference>
<proteinExistence type="predicted"/>
<protein>
    <submittedName>
        <fullName evidence="1">Uncharacterized protein</fullName>
    </submittedName>
</protein>
<name>A0A7C9A383_OPUST</name>